<protein>
    <recommendedName>
        <fullName evidence="1">DUF6879 domain-containing protein</fullName>
    </recommendedName>
</protein>
<dbReference type="AlphaFoldDB" id="A0A7K1L190"/>
<dbReference type="RefSeq" id="WP_156217195.1">
    <property type="nucleotide sequence ID" value="NZ_WOFH01000005.1"/>
</dbReference>
<proteinExistence type="predicted"/>
<evidence type="ECO:0000313" key="2">
    <source>
        <dbReference type="EMBL" id="MUN38016.1"/>
    </source>
</evidence>
<name>A0A7K1L190_9ACTN</name>
<feature type="domain" description="DUF6879" evidence="1">
    <location>
        <begin position="9"/>
        <end position="169"/>
    </location>
</feature>
<dbReference type="InterPro" id="IPR049244">
    <property type="entry name" value="DUF6879"/>
</dbReference>
<keyword evidence="3" id="KW-1185">Reference proteome</keyword>
<sequence>MELITGEARREFFSTFRREALHLEMRDSYGTQVEKPHLKKWRDGERDDRKWLQPWFDTVRSATRAGKVIRRARIVSEPVSDYQRWVLSDSHLFVEAGEQIVWVPRRLVSGIALPGNDFWLFDDEAAVFTVFAASGEVVERQLWKEPDVVHLCRQAFERVWTLGVPDHEYDPA</sequence>
<evidence type="ECO:0000313" key="3">
    <source>
        <dbReference type="Proteomes" id="UP000432015"/>
    </source>
</evidence>
<accession>A0A7K1L190</accession>
<dbReference type="Pfam" id="PF21806">
    <property type="entry name" value="DUF6879"/>
    <property type="match status" value="1"/>
</dbReference>
<evidence type="ECO:0000259" key="1">
    <source>
        <dbReference type="Pfam" id="PF21806"/>
    </source>
</evidence>
<organism evidence="2 3">
    <name type="scientific">Actinomadura litoris</name>
    <dbReference type="NCBI Taxonomy" id="2678616"/>
    <lineage>
        <taxon>Bacteria</taxon>
        <taxon>Bacillati</taxon>
        <taxon>Actinomycetota</taxon>
        <taxon>Actinomycetes</taxon>
        <taxon>Streptosporangiales</taxon>
        <taxon>Thermomonosporaceae</taxon>
        <taxon>Actinomadura</taxon>
    </lineage>
</organism>
<gene>
    <name evidence="2" type="ORF">GNZ18_15570</name>
</gene>
<comment type="caution">
    <text evidence="2">The sequence shown here is derived from an EMBL/GenBank/DDBJ whole genome shotgun (WGS) entry which is preliminary data.</text>
</comment>
<dbReference type="EMBL" id="WOFH01000005">
    <property type="protein sequence ID" value="MUN38016.1"/>
    <property type="molecule type" value="Genomic_DNA"/>
</dbReference>
<dbReference type="Proteomes" id="UP000432015">
    <property type="component" value="Unassembled WGS sequence"/>
</dbReference>
<reference evidence="2 3" key="1">
    <citation type="submission" date="2019-11" db="EMBL/GenBank/DDBJ databases">
        <authorList>
            <person name="Cao P."/>
        </authorList>
    </citation>
    <scope>NUCLEOTIDE SEQUENCE [LARGE SCALE GENOMIC DNA]</scope>
    <source>
        <strain evidence="2 3">NEAU-AAG5</strain>
    </source>
</reference>